<feature type="compositionally biased region" description="Polar residues" evidence="9">
    <location>
        <begin position="296"/>
        <end position="313"/>
    </location>
</feature>
<dbReference type="Proteomes" id="UP000600865">
    <property type="component" value="Unassembled WGS sequence"/>
</dbReference>
<evidence type="ECO:0000256" key="9">
    <source>
        <dbReference type="SAM" id="MobiDB-lite"/>
    </source>
</evidence>
<dbReference type="InterPro" id="IPR050245">
    <property type="entry name" value="PrsA_foldase"/>
</dbReference>
<evidence type="ECO:0000313" key="12">
    <source>
        <dbReference type="Proteomes" id="UP000600865"/>
    </source>
</evidence>
<keyword evidence="5 8" id="KW-0697">Rotamase</keyword>
<dbReference type="PANTHER" id="PTHR47245:SF2">
    <property type="entry name" value="PEPTIDYL-PROLYL CIS-TRANS ISOMERASE HP_0175-RELATED"/>
    <property type="match status" value="1"/>
</dbReference>
<evidence type="ECO:0000256" key="5">
    <source>
        <dbReference type="ARBA" id="ARBA00023110"/>
    </source>
</evidence>
<dbReference type="SUPFAM" id="SSF109998">
    <property type="entry name" value="Triger factor/SurA peptide-binding domain-like"/>
    <property type="match status" value="1"/>
</dbReference>
<dbReference type="SUPFAM" id="SSF54534">
    <property type="entry name" value="FKBP-like"/>
    <property type="match status" value="1"/>
</dbReference>
<keyword evidence="8 11" id="KW-0413">Isomerase</keyword>
<evidence type="ECO:0000313" key="11">
    <source>
        <dbReference type="EMBL" id="GGX68006.1"/>
    </source>
</evidence>
<evidence type="ECO:0000256" key="4">
    <source>
        <dbReference type="ARBA" id="ARBA00018370"/>
    </source>
</evidence>
<dbReference type="InterPro" id="IPR027304">
    <property type="entry name" value="Trigger_fact/SurA_dom_sf"/>
</dbReference>
<dbReference type="Pfam" id="PF13616">
    <property type="entry name" value="Rotamase_3"/>
    <property type="match status" value="1"/>
</dbReference>
<dbReference type="Gene3D" id="3.10.50.40">
    <property type="match status" value="1"/>
</dbReference>
<evidence type="ECO:0000256" key="6">
    <source>
        <dbReference type="ARBA" id="ARBA00030642"/>
    </source>
</evidence>
<name>A0A918KL98_9PROT</name>
<dbReference type="InterPro" id="IPR046357">
    <property type="entry name" value="PPIase_dom_sf"/>
</dbReference>
<dbReference type="EC" id="5.2.1.8" evidence="3"/>
<dbReference type="InterPro" id="IPR023058">
    <property type="entry name" value="PPIase_PpiC_CS"/>
</dbReference>
<dbReference type="PROSITE" id="PS01096">
    <property type="entry name" value="PPIC_PPIASE_1"/>
    <property type="match status" value="1"/>
</dbReference>
<evidence type="ECO:0000256" key="2">
    <source>
        <dbReference type="ARBA" id="ARBA00007656"/>
    </source>
</evidence>
<protein>
    <recommendedName>
        <fullName evidence="4">Parvulin-like PPIase</fullName>
        <ecNumber evidence="3">5.2.1.8</ecNumber>
    </recommendedName>
    <alternativeName>
        <fullName evidence="6">Peptidyl-prolyl cis-trans isomerase plp</fullName>
    </alternativeName>
    <alternativeName>
        <fullName evidence="7">Rotamase plp</fullName>
    </alternativeName>
</protein>
<comment type="catalytic activity">
    <reaction evidence="1">
        <text>[protein]-peptidylproline (omega=180) = [protein]-peptidylproline (omega=0)</text>
        <dbReference type="Rhea" id="RHEA:16237"/>
        <dbReference type="Rhea" id="RHEA-COMP:10747"/>
        <dbReference type="Rhea" id="RHEA-COMP:10748"/>
        <dbReference type="ChEBI" id="CHEBI:83833"/>
        <dbReference type="ChEBI" id="CHEBI:83834"/>
        <dbReference type="EC" id="5.2.1.8"/>
    </reaction>
</comment>
<comment type="caution">
    <text evidence="11">The sequence shown here is derived from an EMBL/GenBank/DDBJ whole genome shotgun (WGS) entry which is preliminary data.</text>
</comment>
<feature type="region of interest" description="Disordered" evidence="9">
    <location>
        <begin position="287"/>
        <end position="313"/>
    </location>
</feature>
<dbReference type="AlphaFoldDB" id="A0A918KL98"/>
<dbReference type="PROSITE" id="PS50198">
    <property type="entry name" value="PPIC_PPIASE_2"/>
    <property type="match status" value="1"/>
</dbReference>
<reference evidence="11 12" key="1">
    <citation type="journal article" date="2014" name="Int. J. Syst. Evol. Microbiol.">
        <title>Complete genome sequence of Corynebacterium casei LMG S-19264T (=DSM 44701T), isolated from a smear-ripened cheese.</title>
        <authorList>
            <consortium name="US DOE Joint Genome Institute (JGI-PGF)"/>
            <person name="Walter F."/>
            <person name="Albersmeier A."/>
            <person name="Kalinowski J."/>
            <person name="Ruckert C."/>
        </authorList>
    </citation>
    <scope>NUCLEOTIDE SEQUENCE [LARGE SCALE GENOMIC DNA]</scope>
    <source>
        <strain evidence="11 12">KCTC 23968</strain>
    </source>
</reference>
<evidence type="ECO:0000256" key="3">
    <source>
        <dbReference type="ARBA" id="ARBA00013194"/>
    </source>
</evidence>
<evidence type="ECO:0000259" key="10">
    <source>
        <dbReference type="PROSITE" id="PS50198"/>
    </source>
</evidence>
<feature type="domain" description="PpiC" evidence="10">
    <location>
        <begin position="148"/>
        <end position="238"/>
    </location>
</feature>
<dbReference type="EMBL" id="BMYV01000002">
    <property type="protein sequence ID" value="GGX68006.1"/>
    <property type="molecule type" value="Genomic_DNA"/>
</dbReference>
<accession>A0A918KL98</accession>
<proteinExistence type="inferred from homology"/>
<dbReference type="InterPro" id="IPR000297">
    <property type="entry name" value="PPIase_PpiC"/>
</dbReference>
<evidence type="ECO:0000256" key="8">
    <source>
        <dbReference type="PROSITE-ProRule" id="PRU00278"/>
    </source>
</evidence>
<dbReference type="PANTHER" id="PTHR47245">
    <property type="entry name" value="PEPTIDYLPROLYL ISOMERASE"/>
    <property type="match status" value="1"/>
</dbReference>
<dbReference type="RefSeq" id="WP_189584379.1">
    <property type="nucleotide sequence ID" value="NZ_BMYV01000002.1"/>
</dbReference>
<sequence>MKTLISVLLTAVLVMSCAPQDKETRPALENVARAGGDIVVARVAGTEIFASDIDLAAQEQNLVAEGVSLPATHERYRPLLDELIDQRLLALDAEATGLNAEREAKIRLAAARERILGNLRLERHLQDTVNEASIRRMYDEQAKLVARGDEVRARHILVEDKAKADELLKQIKDGADFAALAAEHSIDAGSADRGGELGYFTRDMLNGRFTKPVFNTAKGEYVGPVKSEFGWHIAEVLDRRAATQPSFETLRPKIANFMTFDAIQDLMTKLRDEAEVVIVDHAATSAKVTSEPKLNVDTSDSEQSIQGETPENE</sequence>
<comment type="similarity">
    <text evidence="2">Belongs to the PpiC/parvulin rotamase family.</text>
</comment>
<dbReference type="PROSITE" id="PS51257">
    <property type="entry name" value="PROKAR_LIPOPROTEIN"/>
    <property type="match status" value="1"/>
</dbReference>
<gene>
    <name evidence="11" type="ORF">GCM10011309_17160</name>
</gene>
<organism evidence="11 12">
    <name type="scientific">Litorimonas cladophorae</name>
    <dbReference type="NCBI Taxonomy" id="1220491"/>
    <lineage>
        <taxon>Bacteria</taxon>
        <taxon>Pseudomonadati</taxon>
        <taxon>Pseudomonadota</taxon>
        <taxon>Alphaproteobacteria</taxon>
        <taxon>Maricaulales</taxon>
        <taxon>Robiginitomaculaceae</taxon>
    </lineage>
</organism>
<dbReference type="GO" id="GO:0003755">
    <property type="term" value="F:peptidyl-prolyl cis-trans isomerase activity"/>
    <property type="evidence" value="ECO:0007669"/>
    <property type="project" value="UniProtKB-KW"/>
</dbReference>
<evidence type="ECO:0000256" key="7">
    <source>
        <dbReference type="ARBA" id="ARBA00031484"/>
    </source>
</evidence>
<keyword evidence="12" id="KW-1185">Reference proteome</keyword>
<evidence type="ECO:0000256" key="1">
    <source>
        <dbReference type="ARBA" id="ARBA00000971"/>
    </source>
</evidence>